<proteinExistence type="predicted"/>
<reference evidence="1" key="1">
    <citation type="submission" date="2020-11" db="EMBL/GenBank/DDBJ databases">
        <authorList>
            <person name="Tran Van P."/>
        </authorList>
    </citation>
    <scope>NUCLEOTIDE SEQUENCE</scope>
</reference>
<gene>
    <name evidence="1" type="ORF">CTOB1V02_LOCUS4092</name>
</gene>
<sequence length="180" mass="20222">MITNDQDFQNQNENSGAHAQLDPPCTCAVYQIDESDNSYITIPDFLVSDPVYLDGAHAQLDPPCTCAVYQIDESDNSFITIPDFLVSDPVYLESCQDNAACQAYCDAQFYSGLNNLDLFEYSEVFNDYLGDYLCSQIPFDVLSHKLGVFVKICNYDFVFTGLESEKLFCCRAGLFLYDAC</sequence>
<dbReference type="EMBL" id="OB660765">
    <property type="protein sequence ID" value="CAD7226168.1"/>
    <property type="molecule type" value="Genomic_DNA"/>
</dbReference>
<organism evidence="1">
    <name type="scientific">Cyprideis torosa</name>
    <dbReference type="NCBI Taxonomy" id="163714"/>
    <lineage>
        <taxon>Eukaryota</taxon>
        <taxon>Metazoa</taxon>
        <taxon>Ecdysozoa</taxon>
        <taxon>Arthropoda</taxon>
        <taxon>Crustacea</taxon>
        <taxon>Oligostraca</taxon>
        <taxon>Ostracoda</taxon>
        <taxon>Podocopa</taxon>
        <taxon>Podocopida</taxon>
        <taxon>Cytherocopina</taxon>
        <taxon>Cytheroidea</taxon>
        <taxon>Cytherideidae</taxon>
        <taxon>Cyprideis</taxon>
    </lineage>
</organism>
<name>A0A7R8ZJJ6_9CRUS</name>
<dbReference type="AlphaFoldDB" id="A0A7R8ZJJ6"/>
<protein>
    <submittedName>
        <fullName evidence="1">Uncharacterized protein</fullName>
    </submittedName>
</protein>
<evidence type="ECO:0000313" key="1">
    <source>
        <dbReference type="EMBL" id="CAD7226168.1"/>
    </source>
</evidence>
<accession>A0A7R8ZJJ6</accession>